<comment type="function">
    <text evidence="7 8">Cell wall formation. Catalyzes the addition of glutamate to the nucleotide precursor UDP-N-acetylmuramoyl-L-alanine (UMA).</text>
</comment>
<dbReference type="EMBL" id="JACXWA010000044">
    <property type="protein sequence ID" value="MBD3870232.1"/>
    <property type="molecule type" value="Genomic_DNA"/>
</dbReference>
<feature type="domain" description="Mur ligase central" evidence="10">
    <location>
        <begin position="114"/>
        <end position="283"/>
    </location>
</feature>
<dbReference type="Pfam" id="PF21799">
    <property type="entry name" value="MurD-like_N"/>
    <property type="match status" value="1"/>
</dbReference>
<dbReference type="InterPro" id="IPR036565">
    <property type="entry name" value="Mur-like_cat_sf"/>
</dbReference>
<keyword evidence="7 8" id="KW-0131">Cell cycle</keyword>
<comment type="catalytic activity">
    <reaction evidence="7 8">
        <text>UDP-N-acetyl-alpha-D-muramoyl-L-alanine + D-glutamate + ATP = UDP-N-acetyl-alpha-D-muramoyl-L-alanyl-D-glutamate + ADP + phosphate + H(+)</text>
        <dbReference type="Rhea" id="RHEA:16429"/>
        <dbReference type="ChEBI" id="CHEBI:15378"/>
        <dbReference type="ChEBI" id="CHEBI:29986"/>
        <dbReference type="ChEBI" id="CHEBI:30616"/>
        <dbReference type="ChEBI" id="CHEBI:43474"/>
        <dbReference type="ChEBI" id="CHEBI:83898"/>
        <dbReference type="ChEBI" id="CHEBI:83900"/>
        <dbReference type="ChEBI" id="CHEBI:456216"/>
        <dbReference type="EC" id="6.3.2.9"/>
    </reaction>
</comment>
<keyword evidence="4 7" id="KW-0436">Ligase</keyword>
<dbReference type="PANTHER" id="PTHR43692">
    <property type="entry name" value="UDP-N-ACETYLMURAMOYLALANINE--D-GLUTAMATE LIGASE"/>
    <property type="match status" value="1"/>
</dbReference>
<evidence type="ECO:0000256" key="5">
    <source>
        <dbReference type="ARBA" id="ARBA00022741"/>
    </source>
</evidence>
<dbReference type="Gene3D" id="3.40.50.720">
    <property type="entry name" value="NAD(P)-binding Rossmann-like Domain"/>
    <property type="match status" value="1"/>
</dbReference>
<keyword evidence="7 8" id="KW-0573">Peptidoglycan synthesis</keyword>
<dbReference type="GO" id="GO:0008360">
    <property type="term" value="P:regulation of cell shape"/>
    <property type="evidence" value="ECO:0007669"/>
    <property type="project" value="UniProtKB-KW"/>
</dbReference>
<dbReference type="AlphaFoldDB" id="A0A8J6Y4V4"/>
<dbReference type="GO" id="GO:0008764">
    <property type="term" value="F:UDP-N-acetylmuramoylalanine-D-glutamate ligase activity"/>
    <property type="evidence" value="ECO:0007669"/>
    <property type="project" value="UniProtKB-UniRule"/>
</dbReference>
<keyword evidence="7 8" id="KW-0132">Cell division</keyword>
<comment type="pathway">
    <text evidence="2 7 8">Cell wall biogenesis; peptidoglycan biosynthesis.</text>
</comment>
<evidence type="ECO:0000313" key="12">
    <source>
        <dbReference type="Proteomes" id="UP000598633"/>
    </source>
</evidence>
<dbReference type="GO" id="GO:0005737">
    <property type="term" value="C:cytoplasm"/>
    <property type="evidence" value="ECO:0007669"/>
    <property type="project" value="UniProtKB-SubCell"/>
</dbReference>
<dbReference type="PANTHER" id="PTHR43692:SF1">
    <property type="entry name" value="UDP-N-ACETYLMURAMOYLALANINE--D-GLUTAMATE LIGASE"/>
    <property type="match status" value="1"/>
</dbReference>
<dbReference type="Pfam" id="PF08245">
    <property type="entry name" value="Mur_ligase_M"/>
    <property type="match status" value="1"/>
</dbReference>
<keyword evidence="3 7" id="KW-0963">Cytoplasm</keyword>
<dbReference type="UniPathway" id="UPA00219"/>
<evidence type="ECO:0000313" key="11">
    <source>
        <dbReference type="EMBL" id="MBD3870232.1"/>
    </source>
</evidence>
<comment type="similarity">
    <text evidence="7">Belongs to the MurCDEF family.</text>
</comment>
<gene>
    <name evidence="7 11" type="primary">murD</name>
    <name evidence="11" type="ORF">IFJ97_02595</name>
</gene>
<dbReference type="Gene3D" id="3.40.1190.10">
    <property type="entry name" value="Mur-like, catalytic domain"/>
    <property type="match status" value="1"/>
</dbReference>
<dbReference type="InterPro" id="IPR013221">
    <property type="entry name" value="Mur_ligase_cen"/>
</dbReference>
<proteinExistence type="inferred from homology"/>
<dbReference type="GO" id="GO:0071555">
    <property type="term" value="P:cell wall organization"/>
    <property type="evidence" value="ECO:0007669"/>
    <property type="project" value="UniProtKB-KW"/>
</dbReference>
<organism evidence="11 12">
    <name type="scientific">Candidatus Sulfomarinibacter kjeldsenii</name>
    <dbReference type="NCBI Taxonomy" id="2885994"/>
    <lineage>
        <taxon>Bacteria</taxon>
        <taxon>Pseudomonadati</taxon>
        <taxon>Acidobacteriota</taxon>
        <taxon>Thermoanaerobaculia</taxon>
        <taxon>Thermoanaerobaculales</taxon>
        <taxon>Candidatus Sulfomarinibacteraceae</taxon>
        <taxon>Candidatus Sulfomarinibacter</taxon>
    </lineage>
</organism>
<dbReference type="SUPFAM" id="SSF53623">
    <property type="entry name" value="MurD-like peptide ligases, catalytic domain"/>
    <property type="match status" value="1"/>
</dbReference>
<dbReference type="InterPro" id="IPR005762">
    <property type="entry name" value="MurD"/>
</dbReference>
<comment type="caution">
    <text evidence="11">The sequence shown here is derived from an EMBL/GenBank/DDBJ whole genome shotgun (WGS) entry which is preliminary data.</text>
</comment>
<evidence type="ECO:0000256" key="6">
    <source>
        <dbReference type="ARBA" id="ARBA00022840"/>
    </source>
</evidence>
<dbReference type="EC" id="6.3.2.9" evidence="7 8"/>
<evidence type="ECO:0000256" key="2">
    <source>
        <dbReference type="ARBA" id="ARBA00004752"/>
    </source>
</evidence>
<dbReference type="InterPro" id="IPR004101">
    <property type="entry name" value="Mur_ligase_C"/>
</dbReference>
<keyword evidence="5 7" id="KW-0547">Nucleotide-binding</keyword>
<comment type="subcellular location">
    <subcellularLocation>
        <location evidence="1 7 8">Cytoplasm</location>
    </subcellularLocation>
</comment>
<keyword evidence="7 8" id="KW-0961">Cell wall biogenesis/degradation</keyword>
<name>A0A8J6Y4V4_9BACT</name>
<keyword evidence="6 7" id="KW-0067">ATP-binding</keyword>
<evidence type="ECO:0000259" key="10">
    <source>
        <dbReference type="Pfam" id="PF08245"/>
    </source>
</evidence>
<keyword evidence="7 8" id="KW-0133">Cell shape</keyword>
<evidence type="ECO:0000256" key="7">
    <source>
        <dbReference type="HAMAP-Rule" id="MF_00639"/>
    </source>
</evidence>
<dbReference type="Proteomes" id="UP000598633">
    <property type="component" value="Unassembled WGS sequence"/>
</dbReference>
<dbReference type="GO" id="GO:0009252">
    <property type="term" value="P:peptidoglycan biosynthetic process"/>
    <property type="evidence" value="ECO:0007669"/>
    <property type="project" value="UniProtKB-UniRule"/>
</dbReference>
<dbReference type="SUPFAM" id="SSF51984">
    <property type="entry name" value="MurCD N-terminal domain"/>
    <property type="match status" value="1"/>
</dbReference>
<evidence type="ECO:0000256" key="4">
    <source>
        <dbReference type="ARBA" id="ARBA00022598"/>
    </source>
</evidence>
<reference evidence="11 12" key="1">
    <citation type="submission" date="2020-08" db="EMBL/GenBank/DDBJ databases">
        <title>Acidobacteriota in marine sediments use diverse sulfur dissimilation pathways.</title>
        <authorList>
            <person name="Wasmund K."/>
        </authorList>
    </citation>
    <scope>NUCLEOTIDE SEQUENCE [LARGE SCALE GENOMIC DNA]</scope>
    <source>
        <strain evidence="11">MAG AM3-A</strain>
    </source>
</reference>
<evidence type="ECO:0000256" key="3">
    <source>
        <dbReference type="ARBA" id="ARBA00022490"/>
    </source>
</evidence>
<dbReference type="InterPro" id="IPR036615">
    <property type="entry name" value="Mur_ligase_C_dom_sf"/>
</dbReference>
<dbReference type="GO" id="GO:0051301">
    <property type="term" value="P:cell division"/>
    <property type="evidence" value="ECO:0007669"/>
    <property type="project" value="UniProtKB-KW"/>
</dbReference>
<dbReference type="Gene3D" id="3.90.190.20">
    <property type="entry name" value="Mur ligase, C-terminal domain"/>
    <property type="match status" value="1"/>
</dbReference>
<feature type="domain" description="Mur ligase C-terminal" evidence="9">
    <location>
        <begin position="305"/>
        <end position="418"/>
    </location>
</feature>
<dbReference type="SUPFAM" id="SSF53244">
    <property type="entry name" value="MurD-like peptide ligases, peptide-binding domain"/>
    <property type="match status" value="1"/>
</dbReference>
<sequence length="446" mass="47183">MPYNHQPRVLVVGLGSSGLAAARLAAADGSEVWATDLRSADELGKELATLGDDVRTFLGGHPDNCLEGVRLVIASPGVPADAPLLESARKRGIEINTEIEFAWLHRPHAELVAVTGSNGKSTVTELTAQMLIAAGRSTVAGGNLGTPASQLVLEGGWESWVLEISSFQAELLTAMAPRVAVFLNLSQDHLERHPDLDTYFATKERLFAFQTAADTAVLNADDPMVAATRTAACKRKFSISGPADASLEGEDLVLDGEPIMGSSKMRLSGIHNVANALAAVLAAAALGAPPAAMATALDTFDGLQHRHRTVHTEDGVSWIDDSKATNVGATLAALRGYPDNSLHLILGGQAKGQDFEILVDEVRRAVSRLYLIGEDGPAIAETLTGTAPTEDCESLAEAVRRARRHAASGEWVLLAPACASFDQFTNYGERGDRFADLARQEVVPCP</sequence>
<dbReference type="NCBIfam" id="TIGR01087">
    <property type="entry name" value="murD"/>
    <property type="match status" value="1"/>
</dbReference>
<protein>
    <recommendedName>
        <fullName evidence="7 8">UDP-N-acetylmuramoylalanine--D-glutamate ligase</fullName>
        <ecNumber evidence="7 8">6.3.2.9</ecNumber>
    </recommendedName>
    <alternativeName>
        <fullName evidence="7">D-glutamic acid-adding enzyme</fullName>
    </alternativeName>
    <alternativeName>
        <fullName evidence="7">UDP-N-acetylmuramoyl-L-alanyl-D-glutamate synthetase</fullName>
    </alternativeName>
</protein>
<feature type="binding site" evidence="7">
    <location>
        <begin position="116"/>
        <end position="122"/>
    </location>
    <ligand>
        <name>ATP</name>
        <dbReference type="ChEBI" id="CHEBI:30616"/>
    </ligand>
</feature>
<dbReference type="Pfam" id="PF02875">
    <property type="entry name" value="Mur_ligase_C"/>
    <property type="match status" value="1"/>
</dbReference>
<evidence type="ECO:0000256" key="1">
    <source>
        <dbReference type="ARBA" id="ARBA00004496"/>
    </source>
</evidence>
<dbReference type="GO" id="GO:0005524">
    <property type="term" value="F:ATP binding"/>
    <property type="evidence" value="ECO:0007669"/>
    <property type="project" value="UniProtKB-UniRule"/>
</dbReference>
<evidence type="ECO:0000259" key="9">
    <source>
        <dbReference type="Pfam" id="PF02875"/>
    </source>
</evidence>
<accession>A0A8J6Y4V4</accession>
<evidence type="ECO:0000256" key="8">
    <source>
        <dbReference type="RuleBase" id="RU003664"/>
    </source>
</evidence>
<dbReference type="HAMAP" id="MF_00639">
    <property type="entry name" value="MurD"/>
    <property type="match status" value="1"/>
</dbReference>